<dbReference type="AlphaFoldDB" id="A0A4S2FP53"/>
<evidence type="ECO:0000313" key="6">
    <source>
        <dbReference type="Proteomes" id="UP000310760"/>
    </source>
</evidence>
<dbReference type="EMBL" id="SRYJ01000015">
    <property type="protein sequence ID" value="TGY70874.1"/>
    <property type="molecule type" value="Genomic_DNA"/>
</dbReference>
<organism evidence="5 6">
    <name type="scientific">Phocaeicola sartorii</name>
    <dbReference type="NCBI Taxonomy" id="671267"/>
    <lineage>
        <taxon>Bacteria</taxon>
        <taxon>Pseudomonadati</taxon>
        <taxon>Bacteroidota</taxon>
        <taxon>Bacteroidia</taxon>
        <taxon>Bacteroidales</taxon>
        <taxon>Bacteroidaceae</taxon>
        <taxon>Phocaeicola</taxon>
    </lineage>
</organism>
<comment type="cofactor">
    <cofactor evidence="1">
        <name>Mg(2+)</name>
        <dbReference type="ChEBI" id="CHEBI:18420"/>
    </cofactor>
</comment>
<dbReference type="InterPro" id="IPR011856">
    <property type="entry name" value="tRNA_endonuc-like_dom_sf"/>
</dbReference>
<protein>
    <submittedName>
        <fullName evidence="5">VRR-NUC domain-containing protein</fullName>
    </submittedName>
</protein>
<comment type="caution">
    <text evidence="5">The sequence shown here is derived from an EMBL/GenBank/DDBJ whole genome shotgun (WGS) entry which is preliminary data.</text>
</comment>
<sequence length="135" mass="15689">MTYEEMKSKACVASSRSKPKNEEHKIQCSCVRYFRLKYPHLRNMLFAVPNAARRSARNGAYMKDEGMLPGVADLILLKSNRFYGALCIEMKKPGEYQRPVQKDWQKECEANGNKYVVVRSLDEFIKVVDNYLKDI</sequence>
<dbReference type="RefSeq" id="WP_007849956.1">
    <property type="nucleotide sequence ID" value="NZ_SRYJ01000015.1"/>
</dbReference>
<dbReference type="Proteomes" id="UP000310760">
    <property type="component" value="Unassembled WGS sequence"/>
</dbReference>
<keyword evidence="2" id="KW-0540">Nuclease</keyword>
<dbReference type="GO" id="GO:0003676">
    <property type="term" value="F:nucleic acid binding"/>
    <property type="evidence" value="ECO:0007669"/>
    <property type="project" value="InterPro"/>
</dbReference>
<name>A0A4S2FP53_9BACT</name>
<feature type="domain" description="VRR-NUC" evidence="4">
    <location>
        <begin position="21"/>
        <end position="122"/>
    </location>
</feature>
<dbReference type="InterPro" id="IPR014883">
    <property type="entry name" value="VRR_NUC"/>
</dbReference>
<evidence type="ECO:0000256" key="1">
    <source>
        <dbReference type="ARBA" id="ARBA00001946"/>
    </source>
</evidence>
<dbReference type="GO" id="GO:0016788">
    <property type="term" value="F:hydrolase activity, acting on ester bonds"/>
    <property type="evidence" value="ECO:0007669"/>
    <property type="project" value="InterPro"/>
</dbReference>
<proteinExistence type="predicted"/>
<gene>
    <name evidence="5" type="ORF">E5339_07995</name>
</gene>
<keyword evidence="3" id="KW-0378">Hydrolase</keyword>
<reference evidence="5 6" key="1">
    <citation type="submission" date="2019-04" db="EMBL/GenBank/DDBJ databases">
        <title>Microbes associate with the intestines of laboratory mice.</title>
        <authorList>
            <person name="Navarre W."/>
            <person name="Wong E."/>
            <person name="Huang K."/>
            <person name="Tropini C."/>
            <person name="Ng K."/>
            <person name="Yu B."/>
        </authorList>
    </citation>
    <scope>NUCLEOTIDE SEQUENCE [LARGE SCALE GENOMIC DNA]</scope>
    <source>
        <strain evidence="5 6">NM22_B1</strain>
    </source>
</reference>
<evidence type="ECO:0000256" key="3">
    <source>
        <dbReference type="ARBA" id="ARBA00022801"/>
    </source>
</evidence>
<evidence type="ECO:0000313" key="5">
    <source>
        <dbReference type="EMBL" id="TGY70874.1"/>
    </source>
</evidence>
<dbReference type="GO" id="GO:0004518">
    <property type="term" value="F:nuclease activity"/>
    <property type="evidence" value="ECO:0007669"/>
    <property type="project" value="UniProtKB-KW"/>
</dbReference>
<evidence type="ECO:0000256" key="2">
    <source>
        <dbReference type="ARBA" id="ARBA00022722"/>
    </source>
</evidence>
<evidence type="ECO:0000259" key="4">
    <source>
        <dbReference type="SMART" id="SM00990"/>
    </source>
</evidence>
<accession>A0A4S2FP53</accession>
<dbReference type="Gene3D" id="3.40.1350.10">
    <property type="match status" value="1"/>
</dbReference>
<dbReference type="SMART" id="SM00990">
    <property type="entry name" value="VRR_NUC"/>
    <property type="match status" value="1"/>
</dbReference>